<dbReference type="Pfam" id="PF03372">
    <property type="entry name" value="Exo_endo_phos"/>
    <property type="match status" value="1"/>
</dbReference>
<dbReference type="Gene3D" id="3.60.10.10">
    <property type="entry name" value="Endonuclease/exonuclease/phosphatase"/>
    <property type="match status" value="1"/>
</dbReference>
<dbReference type="Proteomes" id="UP001207930">
    <property type="component" value="Unassembled WGS sequence"/>
</dbReference>
<protein>
    <submittedName>
        <fullName evidence="2">Endonuclease/exonuclease/phosphatase family protein</fullName>
    </submittedName>
</protein>
<dbReference type="InterPro" id="IPR005135">
    <property type="entry name" value="Endo/exonuclease/phosphatase"/>
</dbReference>
<feature type="domain" description="Endonuclease/exonuclease/phosphatase" evidence="1">
    <location>
        <begin position="35"/>
        <end position="279"/>
    </location>
</feature>
<gene>
    <name evidence="2" type="ORF">OKA04_03990</name>
</gene>
<accession>A0ABT3FKK6</accession>
<proteinExistence type="predicted"/>
<keyword evidence="2" id="KW-0255">Endonuclease</keyword>
<evidence type="ECO:0000259" key="1">
    <source>
        <dbReference type="Pfam" id="PF03372"/>
    </source>
</evidence>
<organism evidence="2 3">
    <name type="scientific">Luteolibacter flavescens</name>
    <dbReference type="NCBI Taxonomy" id="1859460"/>
    <lineage>
        <taxon>Bacteria</taxon>
        <taxon>Pseudomonadati</taxon>
        <taxon>Verrucomicrobiota</taxon>
        <taxon>Verrucomicrobiia</taxon>
        <taxon>Verrucomicrobiales</taxon>
        <taxon>Verrucomicrobiaceae</taxon>
        <taxon>Luteolibacter</taxon>
    </lineage>
</organism>
<dbReference type="EMBL" id="JAPDDS010000002">
    <property type="protein sequence ID" value="MCW1883874.1"/>
    <property type="molecule type" value="Genomic_DNA"/>
</dbReference>
<keyword evidence="3" id="KW-1185">Reference proteome</keyword>
<evidence type="ECO:0000313" key="2">
    <source>
        <dbReference type="EMBL" id="MCW1883874.1"/>
    </source>
</evidence>
<dbReference type="SUPFAM" id="SSF56219">
    <property type="entry name" value="DNase I-like"/>
    <property type="match status" value="1"/>
</dbReference>
<dbReference type="GO" id="GO:0004519">
    <property type="term" value="F:endonuclease activity"/>
    <property type="evidence" value="ECO:0007669"/>
    <property type="project" value="UniProtKB-KW"/>
</dbReference>
<sequence>MKSRHTLQRASAAFVRLLIGCLLLSPLAAKEFKVISWNVLYGFNRGKKIEAGSEWIRKQQPDVVALQELNGFTEKSLAKAAASWGHPHSAILKKDGFPVGITSKTPIEVVAKLRKGLWHGCLHARTADTDFMVIHLCPGVRETREKEMKLLAPRVSKLLGEKRRLFLLGDFNDKSPADIAFTNSNKAIVERAKPGNLLDGKFDAGVVGGFLDAGLVDSAKPLPSNFSTPTRMKPFADDPSEQYRYLQRIDLVLTDAVTAAEVRTVHTSQDAVLDTVSDHYPVIHSSERK</sequence>
<keyword evidence="2" id="KW-0540">Nuclease</keyword>
<comment type="caution">
    <text evidence="2">The sequence shown here is derived from an EMBL/GenBank/DDBJ whole genome shotgun (WGS) entry which is preliminary data.</text>
</comment>
<keyword evidence="2" id="KW-0378">Hydrolase</keyword>
<name>A0ABT3FKK6_9BACT</name>
<dbReference type="RefSeq" id="WP_264499835.1">
    <property type="nucleotide sequence ID" value="NZ_JAPDDS010000002.1"/>
</dbReference>
<evidence type="ECO:0000313" key="3">
    <source>
        <dbReference type="Proteomes" id="UP001207930"/>
    </source>
</evidence>
<dbReference type="InterPro" id="IPR036691">
    <property type="entry name" value="Endo/exonu/phosph_ase_sf"/>
</dbReference>
<reference evidence="2 3" key="1">
    <citation type="submission" date="2022-10" db="EMBL/GenBank/DDBJ databases">
        <title>Luteolibacter flavescens strain MCCC 1K03193, whole genome shotgun sequencing project.</title>
        <authorList>
            <person name="Zhao G."/>
            <person name="Shen L."/>
        </authorList>
    </citation>
    <scope>NUCLEOTIDE SEQUENCE [LARGE SCALE GENOMIC DNA]</scope>
    <source>
        <strain evidence="2 3">MCCC 1K03193</strain>
    </source>
</reference>